<organism evidence="5 6">
    <name type="scientific">Owenia fusiformis</name>
    <name type="common">Polychaete worm</name>
    <dbReference type="NCBI Taxonomy" id="6347"/>
    <lineage>
        <taxon>Eukaryota</taxon>
        <taxon>Metazoa</taxon>
        <taxon>Spiralia</taxon>
        <taxon>Lophotrochozoa</taxon>
        <taxon>Annelida</taxon>
        <taxon>Polychaeta</taxon>
        <taxon>Sedentaria</taxon>
        <taxon>Canalipalpata</taxon>
        <taxon>Sabellida</taxon>
        <taxon>Oweniida</taxon>
        <taxon>Oweniidae</taxon>
        <taxon>Owenia</taxon>
    </lineage>
</organism>
<dbReference type="InterPro" id="IPR008979">
    <property type="entry name" value="Galactose-bd-like_sf"/>
</dbReference>
<dbReference type="InterPro" id="IPR002172">
    <property type="entry name" value="LDrepeatLR_classA_rpt"/>
</dbReference>
<dbReference type="InterPro" id="IPR036055">
    <property type="entry name" value="LDL_receptor-like_sf"/>
</dbReference>
<dbReference type="SMART" id="SM00192">
    <property type="entry name" value="LDLa"/>
    <property type="match status" value="1"/>
</dbReference>
<keyword evidence="6" id="KW-1185">Reference proteome</keyword>
<dbReference type="PANTHER" id="PTHR22906">
    <property type="entry name" value="PROPERDIN"/>
    <property type="match status" value="1"/>
</dbReference>
<feature type="disulfide bond" evidence="4">
    <location>
        <begin position="246"/>
        <end position="261"/>
    </location>
</feature>
<protein>
    <submittedName>
        <fullName evidence="5">Uncharacterized protein</fullName>
    </submittedName>
</protein>
<evidence type="ECO:0000256" key="2">
    <source>
        <dbReference type="ARBA" id="ARBA00022737"/>
    </source>
</evidence>
<feature type="non-terminal residue" evidence="5">
    <location>
        <position position="315"/>
    </location>
</feature>
<dbReference type="AlphaFoldDB" id="A0A8J1Y194"/>
<evidence type="ECO:0000313" key="5">
    <source>
        <dbReference type="EMBL" id="CAH1773903.1"/>
    </source>
</evidence>
<dbReference type="PANTHER" id="PTHR22906:SF21">
    <property type="entry name" value="SEMA DOMAIN-CONTAINING PROTEIN"/>
    <property type="match status" value="1"/>
</dbReference>
<evidence type="ECO:0000256" key="4">
    <source>
        <dbReference type="PROSITE-ProRule" id="PRU00124"/>
    </source>
</evidence>
<dbReference type="Proteomes" id="UP000749559">
    <property type="component" value="Unassembled WGS sequence"/>
</dbReference>
<keyword evidence="1" id="KW-0245">EGF-like domain</keyword>
<dbReference type="SUPFAM" id="SSF57424">
    <property type="entry name" value="LDL receptor-like module"/>
    <property type="match status" value="1"/>
</dbReference>
<dbReference type="CDD" id="cd00112">
    <property type="entry name" value="LDLa"/>
    <property type="match status" value="1"/>
</dbReference>
<dbReference type="SMART" id="SM00209">
    <property type="entry name" value="TSP1"/>
    <property type="match status" value="2"/>
</dbReference>
<dbReference type="Gene3D" id="4.10.400.10">
    <property type="entry name" value="Low-density Lipoprotein Receptor"/>
    <property type="match status" value="1"/>
</dbReference>
<comment type="caution">
    <text evidence="5">The sequence shown here is derived from an EMBL/GenBank/DDBJ whole genome shotgun (WGS) entry which is preliminary data.</text>
</comment>
<dbReference type="FunFam" id="2.20.100.10:FF:000001">
    <property type="entry name" value="semaphorin-5A isoform X1"/>
    <property type="match status" value="2"/>
</dbReference>
<dbReference type="PROSITE" id="PS50068">
    <property type="entry name" value="LDLRA_2"/>
    <property type="match status" value="1"/>
</dbReference>
<dbReference type="Gene3D" id="2.20.100.10">
    <property type="entry name" value="Thrombospondin type-1 (TSP1) repeat"/>
    <property type="match status" value="2"/>
</dbReference>
<dbReference type="EMBL" id="CAIIXF020000001">
    <property type="protein sequence ID" value="CAH1773903.1"/>
    <property type="molecule type" value="Genomic_DNA"/>
</dbReference>
<feature type="disulfide bond" evidence="4">
    <location>
        <begin position="228"/>
        <end position="240"/>
    </location>
</feature>
<reference evidence="5" key="1">
    <citation type="submission" date="2022-03" db="EMBL/GenBank/DDBJ databases">
        <authorList>
            <person name="Martin C."/>
        </authorList>
    </citation>
    <scope>NUCLEOTIDE SEQUENCE</scope>
</reference>
<dbReference type="OrthoDB" id="446173at2759"/>
<dbReference type="PROSITE" id="PS50092">
    <property type="entry name" value="TSP1"/>
    <property type="match status" value="2"/>
</dbReference>
<dbReference type="Pfam" id="PF00090">
    <property type="entry name" value="TSP_1"/>
    <property type="match status" value="2"/>
</dbReference>
<sequence length="315" mass="33794">TLTYSNDTWVMIDLDGVIIVDHVEISSPPPETDVDIKIYIEETVVPTFADTVCGENSGIITSSIDIVCSPKIEGRYVFVKVTLVVNETITLSDIKVYGEDAPSGNPVGVVNGKWGAWSSMTECNRQCGGGKQYRVRDCDSPAPANGGEDCPGEKYDITTCNEDQCPFVNGGWSGWQEWSNCSVQCGDGVQVRFRTCDNPIPLGGGVYCAADPYSTQECSSTCSGITECGTGQIKCSNGACMEGLRCDNVEDCTDGSDETGCTETEYNVARDAFADILRQDNPTAIFLNSGVDRVQGEATIVALLGQFIALLCMCM</sequence>
<evidence type="ECO:0000256" key="3">
    <source>
        <dbReference type="ARBA" id="ARBA00023157"/>
    </source>
</evidence>
<accession>A0A8J1Y194</accession>
<dbReference type="InterPro" id="IPR036383">
    <property type="entry name" value="TSP1_rpt_sf"/>
</dbReference>
<dbReference type="SUPFAM" id="SSF82895">
    <property type="entry name" value="TSP-1 type 1 repeat"/>
    <property type="match status" value="2"/>
</dbReference>
<gene>
    <name evidence="5" type="ORF">OFUS_LOCUS1435</name>
</gene>
<keyword evidence="2" id="KW-0677">Repeat</keyword>
<dbReference type="InterPro" id="IPR000884">
    <property type="entry name" value="TSP1_rpt"/>
</dbReference>
<dbReference type="InterPro" id="IPR052065">
    <property type="entry name" value="Compl_asym_regulator"/>
</dbReference>
<dbReference type="SUPFAM" id="SSF49785">
    <property type="entry name" value="Galactose-binding domain-like"/>
    <property type="match status" value="1"/>
</dbReference>
<dbReference type="PRINTS" id="PR01705">
    <property type="entry name" value="TSP1REPEAT"/>
</dbReference>
<evidence type="ECO:0000313" key="6">
    <source>
        <dbReference type="Proteomes" id="UP000749559"/>
    </source>
</evidence>
<evidence type="ECO:0000256" key="1">
    <source>
        <dbReference type="ARBA" id="ARBA00022536"/>
    </source>
</evidence>
<dbReference type="Pfam" id="PF00057">
    <property type="entry name" value="Ldl_recept_a"/>
    <property type="match status" value="1"/>
</dbReference>
<keyword evidence="3 4" id="KW-1015">Disulfide bond</keyword>
<dbReference type="Gene3D" id="2.60.120.260">
    <property type="entry name" value="Galactose-binding domain-like"/>
    <property type="match status" value="1"/>
</dbReference>
<proteinExistence type="predicted"/>
<comment type="caution">
    <text evidence="4">Lacks conserved residue(s) required for the propagation of feature annotation.</text>
</comment>
<name>A0A8J1Y194_OWEFU</name>